<dbReference type="Pfam" id="PF00561">
    <property type="entry name" value="Abhydrolase_1"/>
    <property type="match status" value="1"/>
</dbReference>
<dbReference type="Gene3D" id="3.40.50.1820">
    <property type="entry name" value="alpha/beta hydrolase"/>
    <property type="match status" value="1"/>
</dbReference>
<evidence type="ECO:0000313" key="2">
    <source>
        <dbReference type="EMBL" id="EGO21716.1"/>
    </source>
</evidence>
<name>F8P529_SERL9</name>
<sequence>MGSIAGEQELGPDYQTIFDPSTCVRRGLCPVTQIRNKGDPFESHSLYFEQHGNGPEKIVFIMGLNSSSFTWAPQIDHFGRMSKYSALVFDNRGVGHSGSPRGPYTTSGMAEDVVTLLDYVGWKDEHSLHVVGVSLGGMIAQELATRIPKRIASLSLIVTTAGGKPWTNLPPWKGVSSLARLLATTEPSVKIPIILDMLFPSYWLEEKAGNDPSGRTNREVQSETYTRRIELTRPQTPIGALSQMSAGLTHYVSSERLRTIASSIPKVLILTGDEDHLVDPRNSIHLKSHMPWAEYIRWDRTGHGIASQWKAKFNGLLERVFDEGRDIVTKRSNLLPE</sequence>
<gene>
    <name evidence="2" type="ORF">SERLADRAFT_474498</name>
</gene>
<dbReference type="InterPro" id="IPR029058">
    <property type="entry name" value="AB_hydrolase_fold"/>
</dbReference>
<dbReference type="SUPFAM" id="SSF53474">
    <property type="entry name" value="alpha/beta-Hydrolases"/>
    <property type="match status" value="1"/>
</dbReference>
<dbReference type="EMBL" id="GL945438">
    <property type="protein sequence ID" value="EGO21716.1"/>
    <property type="molecule type" value="Genomic_DNA"/>
</dbReference>
<dbReference type="GeneID" id="18820485"/>
<dbReference type="PANTHER" id="PTHR43433:SF5">
    <property type="entry name" value="AB HYDROLASE-1 DOMAIN-CONTAINING PROTEIN"/>
    <property type="match status" value="1"/>
</dbReference>
<dbReference type="HOGENOM" id="CLU_020336_20_1_1"/>
<organism>
    <name type="scientific">Serpula lacrymans var. lacrymans (strain S7.9)</name>
    <name type="common">Dry rot fungus</name>
    <dbReference type="NCBI Taxonomy" id="578457"/>
    <lineage>
        <taxon>Eukaryota</taxon>
        <taxon>Fungi</taxon>
        <taxon>Dikarya</taxon>
        <taxon>Basidiomycota</taxon>
        <taxon>Agaricomycotina</taxon>
        <taxon>Agaricomycetes</taxon>
        <taxon>Agaricomycetidae</taxon>
        <taxon>Boletales</taxon>
        <taxon>Coniophorineae</taxon>
        <taxon>Serpulaceae</taxon>
        <taxon>Serpula</taxon>
    </lineage>
</organism>
<dbReference type="InterPro" id="IPR000073">
    <property type="entry name" value="AB_hydrolase_1"/>
</dbReference>
<dbReference type="AlphaFoldDB" id="F8P529"/>
<dbReference type="PANTHER" id="PTHR43433">
    <property type="entry name" value="HYDROLASE, ALPHA/BETA FOLD FAMILY PROTEIN"/>
    <property type="match status" value="1"/>
</dbReference>
<reference evidence="2" key="1">
    <citation type="submission" date="2011-04" db="EMBL/GenBank/DDBJ databases">
        <title>Evolution of plant cell wall degrading machinery underlies the functional diversity of forest fungi.</title>
        <authorList>
            <consortium name="US DOE Joint Genome Institute (JGI-PGF)"/>
            <person name="Eastwood D.C."/>
            <person name="Floudas D."/>
            <person name="Binder M."/>
            <person name="Majcherczyk A."/>
            <person name="Schneider P."/>
            <person name="Aerts A."/>
            <person name="Asiegbu F.O."/>
            <person name="Baker S.E."/>
            <person name="Barry K."/>
            <person name="Bendiksby M."/>
            <person name="Blumentritt M."/>
            <person name="Coutinho P.M."/>
            <person name="Cullen D."/>
            <person name="Cullen D."/>
            <person name="Gathman A."/>
            <person name="Goodell B."/>
            <person name="Henrissat B."/>
            <person name="Ihrmark K."/>
            <person name="Kauserud H."/>
            <person name="Kohler A."/>
            <person name="LaButti K."/>
            <person name="Lapidus A."/>
            <person name="Lavin J.L."/>
            <person name="Lee Y.-H."/>
            <person name="Lindquist E."/>
            <person name="Lilly W."/>
            <person name="Lucas S."/>
            <person name="Morin E."/>
            <person name="Murat C."/>
            <person name="Oguiza J.A."/>
            <person name="Park J."/>
            <person name="Pisabarro A.G."/>
            <person name="Riley R."/>
            <person name="Rosling A."/>
            <person name="Salamov A."/>
            <person name="Schmidt O."/>
            <person name="Schmutz J."/>
            <person name="Skrede I."/>
            <person name="Stenlid J."/>
            <person name="Wiebenga A."/>
            <person name="Xie X."/>
            <person name="Kues U."/>
            <person name="Hibbett D.S."/>
            <person name="Hoffmeister D."/>
            <person name="Hogberg N."/>
            <person name="Martin F."/>
            <person name="Grigoriev I.V."/>
            <person name="Watkinson S.C."/>
        </authorList>
    </citation>
    <scope>NUCLEOTIDE SEQUENCE</scope>
    <source>
        <strain evidence="2">S7.9</strain>
    </source>
</reference>
<protein>
    <recommendedName>
        <fullName evidence="1">AB hydrolase-1 domain-containing protein</fullName>
    </recommendedName>
</protein>
<dbReference type="InterPro" id="IPR050471">
    <property type="entry name" value="AB_hydrolase"/>
</dbReference>
<proteinExistence type="predicted"/>
<accession>F8P529</accession>
<dbReference type="KEGG" id="sla:SERLADRAFT_474498"/>
<dbReference type="RefSeq" id="XP_007321502.1">
    <property type="nucleotide sequence ID" value="XM_007321440.1"/>
</dbReference>
<dbReference type="Proteomes" id="UP000008064">
    <property type="component" value="Unassembled WGS sequence"/>
</dbReference>
<feature type="domain" description="AB hydrolase-1" evidence="1">
    <location>
        <begin position="58"/>
        <end position="304"/>
    </location>
</feature>
<evidence type="ECO:0000259" key="1">
    <source>
        <dbReference type="Pfam" id="PF00561"/>
    </source>
</evidence>
<dbReference type="OrthoDB" id="19657at2759"/>